<keyword evidence="3 5" id="KW-0479">Metal-binding</keyword>
<reference evidence="7 8" key="1">
    <citation type="submission" date="2016-10" db="EMBL/GenBank/DDBJ databases">
        <authorList>
            <person name="de Groot N.N."/>
        </authorList>
    </citation>
    <scope>NUCLEOTIDE SEQUENCE [LARGE SCALE GENOMIC DNA]</scope>
    <source>
        <strain evidence="7 8">CGMCC 4.5681</strain>
    </source>
</reference>
<dbReference type="Gene3D" id="3.40.190.80">
    <property type="match status" value="1"/>
</dbReference>
<comment type="catalytic activity">
    <reaction evidence="1 6">
        <text>a myo-inositol phosphate + H2O = myo-inositol + phosphate</text>
        <dbReference type="Rhea" id="RHEA:24056"/>
        <dbReference type="ChEBI" id="CHEBI:15377"/>
        <dbReference type="ChEBI" id="CHEBI:17268"/>
        <dbReference type="ChEBI" id="CHEBI:43474"/>
        <dbReference type="ChEBI" id="CHEBI:84139"/>
        <dbReference type="EC" id="3.1.3.25"/>
    </reaction>
</comment>
<comment type="similarity">
    <text evidence="6">Belongs to the inositol monophosphatase superfamily.</text>
</comment>
<feature type="binding site" evidence="5">
    <location>
        <position position="85"/>
    </location>
    <ligand>
        <name>Mg(2+)</name>
        <dbReference type="ChEBI" id="CHEBI:18420"/>
        <label>1</label>
        <note>catalytic</note>
    </ligand>
</feature>
<feature type="binding site" evidence="5">
    <location>
        <position position="83"/>
    </location>
    <ligand>
        <name>Mg(2+)</name>
        <dbReference type="ChEBI" id="CHEBI:18420"/>
        <label>1</label>
        <note>catalytic</note>
    </ligand>
</feature>
<accession>A0A1G9CTM5</accession>
<dbReference type="GO" id="GO:0006020">
    <property type="term" value="P:inositol metabolic process"/>
    <property type="evidence" value="ECO:0007669"/>
    <property type="project" value="TreeGrafter"/>
</dbReference>
<evidence type="ECO:0000313" key="7">
    <source>
        <dbReference type="EMBL" id="SDK54988.1"/>
    </source>
</evidence>
<proteinExistence type="inferred from homology"/>
<protein>
    <recommendedName>
        <fullName evidence="6">Inositol-1-monophosphatase</fullName>
        <ecNumber evidence="6">3.1.3.25</ecNumber>
    </recommendedName>
</protein>
<dbReference type="RefSeq" id="WP_090765401.1">
    <property type="nucleotide sequence ID" value="NZ_FNFB01000008.1"/>
</dbReference>
<dbReference type="PANTHER" id="PTHR20854">
    <property type="entry name" value="INOSITOL MONOPHOSPHATASE"/>
    <property type="match status" value="1"/>
</dbReference>
<dbReference type="PANTHER" id="PTHR20854:SF4">
    <property type="entry name" value="INOSITOL-1-MONOPHOSPHATASE-RELATED"/>
    <property type="match status" value="1"/>
</dbReference>
<dbReference type="InterPro" id="IPR033942">
    <property type="entry name" value="IMPase"/>
</dbReference>
<organism evidence="7 8">
    <name type="scientific">Nonomuraea maritima</name>
    <dbReference type="NCBI Taxonomy" id="683260"/>
    <lineage>
        <taxon>Bacteria</taxon>
        <taxon>Bacillati</taxon>
        <taxon>Actinomycetota</taxon>
        <taxon>Actinomycetes</taxon>
        <taxon>Streptosporangiales</taxon>
        <taxon>Streptosporangiaceae</taxon>
        <taxon>Nonomuraea</taxon>
    </lineage>
</organism>
<dbReference type="PROSITE" id="PS00630">
    <property type="entry name" value="IMP_2"/>
    <property type="match status" value="1"/>
</dbReference>
<dbReference type="CDD" id="cd01639">
    <property type="entry name" value="IMPase"/>
    <property type="match status" value="1"/>
</dbReference>
<comment type="cofactor">
    <cofactor evidence="2 5 6">
        <name>Mg(2+)</name>
        <dbReference type="ChEBI" id="CHEBI:18420"/>
    </cofactor>
</comment>
<dbReference type="AlphaFoldDB" id="A0A1G9CTM5"/>
<keyword evidence="6" id="KW-0378">Hydrolase</keyword>
<dbReference type="Gene3D" id="3.30.540.10">
    <property type="entry name" value="Fructose-1,6-Bisphosphatase, subunit A, domain 1"/>
    <property type="match status" value="1"/>
</dbReference>
<evidence type="ECO:0000256" key="2">
    <source>
        <dbReference type="ARBA" id="ARBA00001946"/>
    </source>
</evidence>
<sequence>MDATHLLDTAIEAARAVGPQLRKAFRSRPDVTVKRDFHDPVTEHDRAAEETIRAVISSRAPGSTIVGEEGGTTGAGDIVWYVDPIDGTANFAAGFPFFCVSIAAAVHGELVAGVVYDPVREQEFTAGQDGAWCDGTPLRSTGATRDQEAMLLMSYPTPQDLDADGERALRRYAGCLGSFATVRKPGSAALKLAYVAAGWADVAYGTRSNPWDVAAGALLVRRAGGVYLGDPLVAGDYLAHVGGFDLSSSELAEVAPS</sequence>
<dbReference type="InterPro" id="IPR000760">
    <property type="entry name" value="Inositol_monophosphatase-like"/>
</dbReference>
<gene>
    <name evidence="7" type="ORF">SAMN05421874_108220</name>
</gene>
<evidence type="ECO:0000256" key="4">
    <source>
        <dbReference type="ARBA" id="ARBA00022842"/>
    </source>
</evidence>
<evidence type="ECO:0000256" key="6">
    <source>
        <dbReference type="RuleBase" id="RU364068"/>
    </source>
</evidence>
<dbReference type="InterPro" id="IPR020550">
    <property type="entry name" value="Inositol_monophosphatase_CS"/>
</dbReference>
<keyword evidence="8" id="KW-1185">Reference proteome</keyword>
<feature type="binding site" evidence="5">
    <location>
        <position position="86"/>
    </location>
    <ligand>
        <name>Mg(2+)</name>
        <dbReference type="ChEBI" id="CHEBI:18420"/>
        <label>1</label>
        <note>catalytic</note>
    </ligand>
</feature>
<dbReference type="SUPFAM" id="SSF56655">
    <property type="entry name" value="Carbohydrate phosphatase"/>
    <property type="match status" value="1"/>
</dbReference>
<dbReference type="OrthoDB" id="9772456at2"/>
<dbReference type="GO" id="GO:0046872">
    <property type="term" value="F:metal ion binding"/>
    <property type="evidence" value="ECO:0007669"/>
    <property type="project" value="UniProtKB-KW"/>
</dbReference>
<dbReference type="GO" id="GO:0008934">
    <property type="term" value="F:inositol monophosphate 1-phosphatase activity"/>
    <property type="evidence" value="ECO:0007669"/>
    <property type="project" value="InterPro"/>
</dbReference>
<keyword evidence="4 5" id="KW-0460">Magnesium</keyword>
<dbReference type="GO" id="GO:0007165">
    <property type="term" value="P:signal transduction"/>
    <property type="evidence" value="ECO:0007669"/>
    <property type="project" value="TreeGrafter"/>
</dbReference>
<dbReference type="EMBL" id="FNFB01000008">
    <property type="protein sequence ID" value="SDK54988.1"/>
    <property type="molecule type" value="Genomic_DNA"/>
</dbReference>
<feature type="binding site" evidence="5">
    <location>
        <position position="68"/>
    </location>
    <ligand>
        <name>Mg(2+)</name>
        <dbReference type="ChEBI" id="CHEBI:18420"/>
        <label>1</label>
        <note>catalytic</note>
    </ligand>
</feature>
<dbReference type="Pfam" id="PF00459">
    <property type="entry name" value="Inositol_P"/>
    <property type="match status" value="1"/>
</dbReference>
<dbReference type="GO" id="GO:0046854">
    <property type="term" value="P:phosphatidylinositol phosphate biosynthetic process"/>
    <property type="evidence" value="ECO:0007669"/>
    <property type="project" value="InterPro"/>
</dbReference>
<feature type="binding site" evidence="5">
    <location>
        <position position="212"/>
    </location>
    <ligand>
        <name>Mg(2+)</name>
        <dbReference type="ChEBI" id="CHEBI:18420"/>
        <label>1</label>
        <note>catalytic</note>
    </ligand>
</feature>
<dbReference type="Proteomes" id="UP000198683">
    <property type="component" value="Unassembled WGS sequence"/>
</dbReference>
<dbReference type="EC" id="3.1.3.25" evidence="6"/>
<evidence type="ECO:0000256" key="1">
    <source>
        <dbReference type="ARBA" id="ARBA00001033"/>
    </source>
</evidence>
<name>A0A1G9CTM5_9ACTN</name>
<dbReference type="STRING" id="683260.SAMN05421874_108220"/>
<evidence type="ECO:0000256" key="5">
    <source>
        <dbReference type="PIRSR" id="PIRSR600760-2"/>
    </source>
</evidence>
<evidence type="ECO:0000313" key="8">
    <source>
        <dbReference type="Proteomes" id="UP000198683"/>
    </source>
</evidence>
<evidence type="ECO:0000256" key="3">
    <source>
        <dbReference type="ARBA" id="ARBA00022723"/>
    </source>
</evidence>
<dbReference type="PRINTS" id="PR00377">
    <property type="entry name" value="IMPHPHTASES"/>
</dbReference>